<dbReference type="FunFam" id="3.30.420.40:FF:000004">
    <property type="entry name" value="Molecular chaperone DnaK"/>
    <property type="match status" value="1"/>
</dbReference>
<evidence type="ECO:0000313" key="5">
    <source>
        <dbReference type="EMBL" id="AGQ46526.1"/>
    </source>
</evidence>
<dbReference type="NCBIfam" id="NF001413">
    <property type="entry name" value="PRK00290.1"/>
    <property type="match status" value="1"/>
</dbReference>
<sequence length="645" mass="72689">MIPLSAPFTVFNYKNLLPFNIFSSIKFLLTVIIMGEIREKISNKIVGIDLGTTNSCLSLIDKGKPTIISNEEGYRTTPSIVSIFKDKILVGSEAKDNLLIHPKNTIFASKRLIGHKFNDKDIQKYLKNLPYDTKSHCNGDVWIKIDNDKYSPSQIGAMILKKMKGAAENFLNSKIIRSVITVPAYFNDIQRQATKDAGKIAGLDVLRVINEPTAAALAYGLDKDTKGNIAVYDLGGGTFDITILEVDKGIFHVKSTNGNTFLGGEDVDNRLVKHFVSKFKEKTGICLKYNKEAITRLKKAAEKIKKELSTRDSSQINIPYIYNDGRMPYHLSENVTREEFENLIKDLISETVEPCLKALKDANLRKSDINHVILVGGMTRMPYVKKAVKDIFGIEPSSDINPDEAVALGAAIQAGILEGEIKDVLLLDVVPLSLGIELQGGVFSKIINRNTTVPFKETQIFSTSEDNQTEVDIRVFQGESSKVLDNRHLGSIKLKNIPQAPRGVPKIEVSFEADANGIYKVTAQDSVTKEKQMIDIKPSSGLTEEEINKIIEKGEEGKYKIWYSIFIKVYCHFIFFYCNFYTFYPFIPLILSPIYHFTQIHLSLFQYYTSFILYFCDKFQIFTIYSLPLKTKMVELCNDKVKKLS</sequence>
<dbReference type="Pfam" id="PF00012">
    <property type="entry name" value="HSP70"/>
    <property type="match status" value="1"/>
</dbReference>
<dbReference type="InterPro" id="IPR043129">
    <property type="entry name" value="ATPase_NBD"/>
</dbReference>
<dbReference type="SUPFAM" id="SSF53067">
    <property type="entry name" value="Actin-like ATPase domain"/>
    <property type="match status" value="2"/>
</dbReference>
<dbReference type="InterPro" id="IPR013126">
    <property type="entry name" value="Hsp_70_fam"/>
</dbReference>
<dbReference type="Gene3D" id="3.90.640.10">
    <property type="entry name" value="Actin, Chain A, domain 4"/>
    <property type="match status" value="1"/>
</dbReference>
<evidence type="ECO:0000256" key="2">
    <source>
        <dbReference type="ARBA" id="ARBA00022840"/>
    </source>
</evidence>
<dbReference type="Gene3D" id="2.60.34.10">
    <property type="entry name" value="Substrate Binding Domain Of DNAk, Chain A, domain 1"/>
    <property type="match status" value="1"/>
</dbReference>
<evidence type="ECO:0000256" key="4">
    <source>
        <dbReference type="SAM" id="Phobius"/>
    </source>
</evidence>
<dbReference type="InterPro" id="IPR029047">
    <property type="entry name" value="HSP70_peptide-bd_sf"/>
</dbReference>
<keyword evidence="4" id="KW-0812">Transmembrane</keyword>
<dbReference type="PROSITE" id="PS00329">
    <property type="entry name" value="HSP70_2"/>
    <property type="match status" value="1"/>
</dbReference>
<dbReference type="SUPFAM" id="SSF100920">
    <property type="entry name" value="Heat shock protein 70kD (HSP70), peptide-binding domain"/>
    <property type="match status" value="1"/>
</dbReference>
<keyword evidence="4" id="KW-0472">Membrane</keyword>
<accession>S5FZ36</accession>
<dbReference type="InterPro" id="IPR018181">
    <property type="entry name" value="Heat_shock_70_CS"/>
</dbReference>
<evidence type="ECO:0000256" key="3">
    <source>
        <dbReference type="RuleBase" id="RU003322"/>
    </source>
</evidence>
<keyword evidence="5" id="KW-0346">Stress response</keyword>
<dbReference type="EMBL" id="KC844361">
    <property type="protein sequence ID" value="AGQ46526.1"/>
    <property type="molecule type" value="Genomic_DNA"/>
</dbReference>
<dbReference type="PRINTS" id="PR00301">
    <property type="entry name" value="HEATSHOCK70"/>
</dbReference>
<dbReference type="GO" id="GO:0005524">
    <property type="term" value="F:ATP binding"/>
    <property type="evidence" value="ECO:0007669"/>
    <property type="project" value="UniProtKB-KW"/>
</dbReference>
<dbReference type="CDD" id="cd10234">
    <property type="entry name" value="ASKHA_NBD_HSP70_DnaK-like"/>
    <property type="match status" value="1"/>
</dbReference>
<dbReference type="PANTHER" id="PTHR19375">
    <property type="entry name" value="HEAT SHOCK PROTEIN 70KDA"/>
    <property type="match status" value="1"/>
</dbReference>
<keyword evidence="1 3" id="KW-0547">Nucleotide-binding</keyword>
<dbReference type="PROSITE" id="PS00297">
    <property type="entry name" value="HSP70_1"/>
    <property type="match status" value="1"/>
</dbReference>
<name>S5FZ36_9MICR</name>
<feature type="transmembrane region" description="Helical" evidence="4">
    <location>
        <begin position="594"/>
        <end position="616"/>
    </location>
</feature>
<protein>
    <submittedName>
        <fullName evidence="5">Heat shock protein 70</fullName>
    </submittedName>
</protein>
<dbReference type="GO" id="GO:0140662">
    <property type="term" value="F:ATP-dependent protein folding chaperone"/>
    <property type="evidence" value="ECO:0007669"/>
    <property type="project" value="InterPro"/>
</dbReference>
<dbReference type="FunFam" id="3.90.640.10:FF:000003">
    <property type="entry name" value="Molecular chaperone DnaK"/>
    <property type="match status" value="1"/>
</dbReference>
<organism evidence="5">
    <name type="scientific">Nosema antheraeae</name>
    <dbReference type="NCBI Taxonomy" id="332525"/>
    <lineage>
        <taxon>Eukaryota</taxon>
        <taxon>Fungi</taxon>
        <taxon>Fungi incertae sedis</taxon>
        <taxon>Microsporidia</taxon>
        <taxon>Nosematidae</taxon>
        <taxon>Nosema</taxon>
    </lineage>
</organism>
<comment type="similarity">
    <text evidence="3">Belongs to the heat shock protein 70 family.</text>
</comment>
<keyword evidence="4" id="KW-1133">Transmembrane helix</keyword>
<dbReference type="Gene3D" id="3.30.420.40">
    <property type="match status" value="2"/>
</dbReference>
<evidence type="ECO:0000256" key="1">
    <source>
        <dbReference type="ARBA" id="ARBA00022741"/>
    </source>
</evidence>
<reference evidence="5" key="1">
    <citation type="submission" date="2013-03" db="EMBL/GenBank/DDBJ databases">
        <authorList>
            <person name="Lan M."/>
        </authorList>
    </citation>
    <scope>NUCLEOTIDE SEQUENCE</scope>
    <source>
        <strain evidence="5">NT</strain>
    </source>
</reference>
<proteinExistence type="inferred from homology"/>
<keyword evidence="2 3" id="KW-0067">ATP-binding</keyword>
<dbReference type="AlphaFoldDB" id="S5FZ36"/>
<dbReference type="PROSITE" id="PS01036">
    <property type="entry name" value="HSP70_3"/>
    <property type="match status" value="1"/>
</dbReference>